<dbReference type="GO" id="GO:0009696">
    <property type="term" value="P:salicylic acid metabolic process"/>
    <property type="evidence" value="ECO:0007669"/>
    <property type="project" value="TreeGrafter"/>
</dbReference>
<dbReference type="Gene3D" id="3.40.50.1820">
    <property type="entry name" value="alpha/beta hydrolase"/>
    <property type="match status" value="1"/>
</dbReference>
<name>A0A6J1JNJ9_CUCMA</name>
<evidence type="ECO:0000313" key="3">
    <source>
        <dbReference type="Proteomes" id="UP000504608"/>
    </source>
</evidence>
<keyword evidence="1" id="KW-0732">Signal</keyword>
<dbReference type="InterPro" id="IPR029058">
    <property type="entry name" value="AB_hydrolase_fold"/>
</dbReference>
<feature type="chain" id="PRO_5026917080" evidence="1">
    <location>
        <begin position="32"/>
        <end position="299"/>
    </location>
</feature>
<dbReference type="OrthoDB" id="408373at2759"/>
<keyword evidence="3" id="KW-1185">Reference proteome</keyword>
<dbReference type="GO" id="GO:0080031">
    <property type="term" value="F:methyl salicylate esterase activity"/>
    <property type="evidence" value="ECO:0007669"/>
    <property type="project" value="TreeGrafter"/>
</dbReference>
<dbReference type="SUPFAM" id="SSF53474">
    <property type="entry name" value="alpha/beta-Hydrolases"/>
    <property type="match status" value="1"/>
</dbReference>
<dbReference type="PANTHER" id="PTHR10992">
    <property type="entry name" value="METHYLESTERASE FAMILY MEMBER"/>
    <property type="match status" value="1"/>
</dbReference>
<organism evidence="3 4">
    <name type="scientific">Cucurbita maxima</name>
    <name type="common">Pumpkin</name>
    <name type="synonym">Winter squash</name>
    <dbReference type="NCBI Taxonomy" id="3661"/>
    <lineage>
        <taxon>Eukaryota</taxon>
        <taxon>Viridiplantae</taxon>
        <taxon>Streptophyta</taxon>
        <taxon>Embryophyta</taxon>
        <taxon>Tracheophyta</taxon>
        <taxon>Spermatophyta</taxon>
        <taxon>Magnoliopsida</taxon>
        <taxon>eudicotyledons</taxon>
        <taxon>Gunneridae</taxon>
        <taxon>Pentapetalae</taxon>
        <taxon>rosids</taxon>
        <taxon>fabids</taxon>
        <taxon>Cucurbitales</taxon>
        <taxon>Cucurbitaceae</taxon>
        <taxon>Cucurbiteae</taxon>
        <taxon>Cucurbita</taxon>
    </lineage>
</organism>
<feature type="signal peptide" evidence="1">
    <location>
        <begin position="1"/>
        <end position="31"/>
    </location>
</feature>
<evidence type="ECO:0000256" key="1">
    <source>
        <dbReference type="SAM" id="SignalP"/>
    </source>
</evidence>
<sequence length="299" mass="33131">MAARSTENTMQKLLLPFLVLILVSFSSPTWSSDQSESTYSHFVLVHGACLGAWSWYKVITLLQTAGHKVTALDMAAAGINQTQPESLASLTEYFEPLLSFMEALPSDERIVLVGHSLGGLGISMAMERFPEKVSVAIFVTAAMPGPIVGSFTIEKLMKILQMLRAFYSEEDSKASNSNLFLFSQEELEAKLFPLSPPEDLTLATTLVRPQAMFGILESMKELRLTRDKYGSVKRAFIISEKDEMTSMIMVWAMLTFNKPDRQAVVKGSDHMVMASKPLQLAQQLTTIAQDFASSSTYDM</sequence>
<evidence type="ECO:0000313" key="4">
    <source>
        <dbReference type="RefSeq" id="XP_022988863.1"/>
    </source>
</evidence>
<dbReference type="KEGG" id="cmax:111486088"/>
<gene>
    <name evidence="4" type="primary">LOC111486088</name>
</gene>
<protein>
    <submittedName>
        <fullName evidence="4">Probable esterase PIR7A</fullName>
    </submittedName>
</protein>
<reference evidence="4" key="1">
    <citation type="submission" date="2025-08" db="UniProtKB">
        <authorList>
            <consortium name="RefSeq"/>
        </authorList>
    </citation>
    <scope>IDENTIFICATION</scope>
    <source>
        <tissue evidence="4">Young leaves</tissue>
    </source>
</reference>
<proteinExistence type="predicted"/>
<dbReference type="InterPro" id="IPR045889">
    <property type="entry name" value="MES/HNL"/>
</dbReference>
<feature type="domain" description="AB hydrolase-1" evidence="2">
    <location>
        <begin position="41"/>
        <end position="272"/>
    </location>
</feature>
<dbReference type="Pfam" id="PF00561">
    <property type="entry name" value="Abhydrolase_1"/>
    <property type="match status" value="1"/>
</dbReference>
<dbReference type="GO" id="GO:0080030">
    <property type="term" value="F:methyl indole-3-acetate esterase activity"/>
    <property type="evidence" value="ECO:0007669"/>
    <property type="project" value="TreeGrafter"/>
</dbReference>
<dbReference type="GO" id="GO:0080032">
    <property type="term" value="F:methyl jasmonate esterase activity"/>
    <property type="evidence" value="ECO:0007669"/>
    <property type="project" value="TreeGrafter"/>
</dbReference>
<dbReference type="AlphaFoldDB" id="A0A6J1JNJ9"/>
<dbReference type="GO" id="GO:0009694">
    <property type="term" value="P:jasmonic acid metabolic process"/>
    <property type="evidence" value="ECO:0007669"/>
    <property type="project" value="TreeGrafter"/>
</dbReference>
<dbReference type="Proteomes" id="UP000504608">
    <property type="component" value="Unplaced"/>
</dbReference>
<dbReference type="RefSeq" id="XP_022988863.1">
    <property type="nucleotide sequence ID" value="XM_023133095.1"/>
</dbReference>
<accession>A0A6J1JNJ9</accession>
<dbReference type="PANTHER" id="PTHR10992:SF1066">
    <property type="entry name" value="METHYL JASMONATE ESTERASE 1"/>
    <property type="match status" value="1"/>
</dbReference>
<dbReference type="InterPro" id="IPR000073">
    <property type="entry name" value="AB_hydrolase_1"/>
</dbReference>
<evidence type="ECO:0000259" key="2">
    <source>
        <dbReference type="Pfam" id="PF00561"/>
    </source>
</evidence>
<dbReference type="GeneID" id="111486088"/>